<dbReference type="GO" id="GO:0016020">
    <property type="term" value="C:membrane"/>
    <property type="evidence" value="ECO:0007669"/>
    <property type="project" value="TreeGrafter"/>
</dbReference>
<sequence length="936" mass="101794">MLKRAGQSPALGSPLIKYLIQISSIHYHILINNIINKEKQEMIAIRFRHLIFTVSCFFILTYFNAVNAKDIDSTAPVPEFTATFVEDNNPVHITSSNFKIMDSVIPESIIAYITNMYVGDLLNADVSGTSISQSYDQGRLILSGNDTIENYNKVLQSITFETDRQNPYDTARIVDISFTAEDETGSITIPAAKTTINIIPINDPPVIDLDLSSPEQGYKAGFEKDQGLINITSQDIEITDFDNTHLYELTANIVNSQPGDKLQADNAGTLIDVSFTGSVLKLSGRDTIENYIKVTKSIKLSYDTAEIDRIIAITAKDSTRESKIAISLIVKNINKPVVAHTTIFRENGLPLEIAGEKASLEDPANTGFQELKAVMKNPKPGDILAADISGTSISLSYDNGVLLLTGHDTKENYETALKSIRFSNDSQNPDQTMRIIEFSASTGELSSNIATILLAVIAVNDQPENTIPGNQTIQKNTPLFFTGINTISVKDIDALENDIQVSLSVNLGTLGVPESTALSIIGNNSSELILKGSQAKINDALEGLQYNPQADWIGSVMLKIITSDLGNTGIHGPLEHSSSVNIIVTSSSTDESRPSAHAGADQTVDEFTLVNLNGSGSSVSNGSIVKYEWVQTEGPDAVLFESNTQRPFFTAPETDEHGAVLSFRLTITDNNGYQDSDTVNVNVNNKTEIHDPGEINGTYEEGVMVALESPYDENQIISYNWKQISGPEVILLNPKSASPSFISPVIGSESAILVFELTTEDINHVINTSEIRIKINDNGIKGYPENVLTFTGTGGSMGIRVINGNLIFIKPVSPDTISEQQNRPDELIYGLFDIHIQVSEPGKTAKAEIYFQEPAGSSLSWIKYQPGRGWYDYKDNAVFSDDRTMVTLMFTDGGTGDDDGIADQIIKDPSGLGKPYLSPSDQDEDGDSGGGCFINP</sequence>
<evidence type="ECO:0000313" key="3">
    <source>
        <dbReference type="EMBL" id="QTA80998.1"/>
    </source>
</evidence>
<dbReference type="InterPro" id="IPR053784">
    <property type="entry name" value="Choice_anch_U_dom"/>
</dbReference>
<evidence type="ECO:0000256" key="1">
    <source>
        <dbReference type="SAM" id="MobiDB-lite"/>
    </source>
</evidence>
<dbReference type="InterPro" id="IPR029865">
    <property type="entry name" value="KIAA0319-like"/>
</dbReference>
<dbReference type="GO" id="GO:0031410">
    <property type="term" value="C:cytoplasmic vesicle"/>
    <property type="evidence" value="ECO:0007669"/>
    <property type="project" value="TreeGrafter"/>
</dbReference>
<gene>
    <name evidence="3" type="ORF">dnl_33170</name>
</gene>
<keyword evidence="2" id="KW-0472">Membrane</keyword>
<keyword evidence="2" id="KW-1133">Transmembrane helix</keyword>
<organism evidence="3 4">
    <name type="scientific">Desulfonema limicola</name>
    <dbReference type="NCBI Taxonomy" id="45656"/>
    <lineage>
        <taxon>Bacteria</taxon>
        <taxon>Pseudomonadati</taxon>
        <taxon>Thermodesulfobacteriota</taxon>
        <taxon>Desulfobacteria</taxon>
        <taxon>Desulfobacterales</taxon>
        <taxon>Desulfococcaceae</taxon>
        <taxon>Desulfonema</taxon>
    </lineage>
</organism>
<evidence type="ECO:0000256" key="2">
    <source>
        <dbReference type="SAM" id="Phobius"/>
    </source>
</evidence>
<dbReference type="PANTHER" id="PTHR46182">
    <property type="entry name" value="FI19480P1"/>
    <property type="match status" value="1"/>
</dbReference>
<dbReference type="KEGG" id="dli:dnl_33170"/>
<dbReference type="Pfam" id="PF22352">
    <property type="entry name" value="K319L-like_PKD"/>
    <property type="match status" value="2"/>
</dbReference>
<keyword evidence="2" id="KW-0812">Transmembrane</keyword>
<dbReference type="InterPro" id="IPR013783">
    <property type="entry name" value="Ig-like_fold"/>
</dbReference>
<name>A0A975GH90_9BACT</name>
<dbReference type="EMBL" id="CP061799">
    <property type="protein sequence ID" value="QTA80998.1"/>
    <property type="molecule type" value="Genomic_DNA"/>
</dbReference>
<dbReference type="NCBIfam" id="NF041766">
    <property type="entry name" value="choice_anch_U"/>
    <property type="match status" value="1"/>
</dbReference>
<keyword evidence="4" id="KW-1185">Reference proteome</keyword>
<dbReference type="AlphaFoldDB" id="A0A975GH90"/>
<accession>A0A975GH90</accession>
<proteinExistence type="predicted"/>
<dbReference type="Gene3D" id="2.60.40.10">
    <property type="entry name" value="Immunoglobulins"/>
    <property type="match status" value="2"/>
</dbReference>
<evidence type="ECO:0000313" key="4">
    <source>
        <dbReference type="Proteomes" id="UP000663720"/>
    </source>
</evidence>
<dbReference type="PANTHER" id="PTHR46182:SF2">
    <property type="entry name" value="FI19480P1"/>
    <property type="match status" value="1"/>
</dbReference>
<feature type="region of interest" description="Disordered" evidence="1">
    <location>
        <begin position="907"/>
        <end position="936"/>
    </location>
</feature>
<feature type="transmembrane region" description="Helical" evidence="2">
    <location>
        <begin position="47"/>
        <end position="65"/>
    </location>
</feature>
<reference evidence="3" key="1">
    <citation type="journal article" date="2021" name="Microb. Physiol.">
        <title>Proteogenomic Insights into the Physiology of Marine, Sulfate-Reducing, Filamentous Desulfonema limicola and Desulfonema magnum.</title>
        <authorList>
            <person name="Schnaars V."/>
            <person name="Wohlbrand L."/>
            <person name="Scheve S."/>
            <person name="Hinrichs C."/>
            <person name="Reinhardt R."/>
            <person name="Rabus R."/>
        </authorList>
    </citation>
    <scope>NUCLEOTIDE SEQUENCE</scope>
    <source>
        <strain evidence="3">5ac10</strain>
    </source>
</reference>
<dbReference type="Proteomes" id="UP000663720">
    <property type="component" value="Chromosome"/>
</dbReference>
<protein>
    <submittedName>
        <fullName evidence="3">Immunoglobulin-like fold-containing</fullName>
    </submittedName>
</protein>